<evidence type="ECO:0000313" key="2">
    <source>
        <dbReference type="EMBL" id="EXB87678.1"/>
    </source>
</evidence>
<proteinExistence type="predicted"/>
<accession>W9RER1</accession>
<feature type="region of interest" description="Disordered" evidence="1">
    <location>
        <begin position="1"/>
        <end position="46"/>
    </location>
</feature>
<name>W9RER1_9ROSA</name>
<sequence>MDMNANSSHVVRDSGEAHESELLKNKEHSGDSSKLKNINCENSSEQVSELPKEVRNLKAKLKVNGWNIKFNVRRLIDQSQKNRRKEFSMTQALKHIVEHGIYDMDDTVIHPITSFYEIYRASEIIKKL</sequence>
<reference evidence="3" key="1">
    <citation type="submission" date="2013-01" db="EMBL/GenBank/DDBJ databases">
        <title>Draft Genome Sequence of a Mulberry Tree, Morus notabilis C.K. Schneid.</title>
        <authorList>
            <person name="He N."/>
            <person name="Zhao S."/>
        </authorList>
    </citation>
    <scope>NUCLEOTIDE SEQUENCE</scope>
</reference>
<dbReference type="Proteomes" id="UP000030645">
    <property type="component" value="Unassembled WGS sequence"/>
</dbReference>
<keyword evidence="3" id="KW-1185">Reference proteome</keyword>
<feature type="compositionally biased region" description="Basic and acidic residues" evidence="1">
    <location>
        <begin position="10"/>
        <end position="34"/>
    </location>
</feature>
<feature type="compositionally biased region" description="Polar residues" evidence="1">
    <location>
        <begin position="35"/>
        <end position="46"/>
    </location>
</feature>
<dbReference type="EMBL" id="KE344937">
    <property type="protein sequence ID" value="EXB87678.1"/>
    <property type="molecule type" value="Genomic_DNA"/>
</dbReference>
<protein>
    <submittedName>
        <fullName evidence="2">Uncharacterized protein</fullName>
    </submittedName>
</protein>
<gene>
    <name evidence="2" type="ORF">L484_006422</name>
</gene>
<evidence type="ECO:0000313" key="3">
    <source>
        <dbReference type="Proteomes" id="UP000030645"/>
    </source>
</evidence>
<organism evidence="2 3">
    <name type="scientific">Morus notabilis</name>
    <dbReference type="NCBI Taxonomy" id="981085"/>
    <lineage>
        <taxon>Eukaryota</taxon>
        <taxon>Viridiplantae</taxon>
        <taxon>Streptophyta</taxon>
        <taxon>Embryophyta</taxon>
        <taxon>Tracheophyta</taxon>
        <taxon>Spermatophyta</taxon>
        <taxon>Magnoliopsida</taxon>
        <taxon>eudicotyledons</taxon>
        <taxon>Gunneridae</taxon>
        <taxon>Pentapetalae</taxon>
        <taxon>rosids</taxon>
        <taxon>fabids</taxon>
        <taxon>Rosales</taxon>
        <taxon>Moraceae</taxon>
        <taxon>Moreae</taxon>
        <taxon>Morus</taxon>
    </lineage>
</organism>
<evidence type="ECO:0000256" key="1">
    <source>
        <dbReference type="SAM" id="MobiDB-lite"/>
    </source>
</evidence>
<dbReference type="AlphaFoldDB" id="W9RER1"/>